<keyword evidence="3" id="KW-0238">DNA-binding</keyword>
<dbReference type="GO" id="GO:0006313">
    <property type="term" value="P:DNA transposition"/>
    <property type="evidence" value="ECO:0007669"/>
    <property type="project" value="InterPro"/>
</dbReference>
<keyword evidence="4" id="KW-0233">DNA recombination</keyword>
<organism evidence="7 8">
    <name type="scientific">Brevibacillus invocatus</name>
    <dbReference type="NCBI Taxonomy" id="173959"/>
    <lineage>
        <taxon>Bacteria</taxon>
        <taxon>Bacillati</taxon>
        <taxon>Bacillota</taxon>
        <taxon>Bacilli</taxon>
        <taxon>Bacillales</taxon>
        <taxon>Paenibacillaceae</taxon>
        <taxon>Brevibacillus</taxon>
    </lineage>
</organism>
<evidence type="ECO:0000313" key="7">
    <source>
        <dbReference type="EMBL" id="RNB66279.1"/>
    </source>
</evidence>
<dbReference type="RefSeq" id="WP_122911326.1">
    <property type="nucleotide sequence ID" value="NZ_CBCSBE010000029.1"/>
</dbReference>
<keyword evidence="8" id="KW-1185">Reference proteome</keyword>
<dbReference type="Pfam" id="PF01526">
    <property type="entry name" value="DDE_Tnp_Tn3"/>
    <property type="match status" value="1"/>
</dbReference>
<evidence type="ECO:0000256" key="2">
    <source>
        <dbReference type="ARBA" id="ARBA00022578"/>
    </source>
</evidence>
<comment type="similarity">
    <text evidence="1">Belongs to the transposase 7 family.</text>
</comment>
<dbReference type="AlphaFoldDB" id="A0A3M8BS94"/>
<dbReference type="EMBL" id="RHHR01000064">
    <property type="protein sequence ID" value="RNB66279.1"/>
    <property type="molecule type" value="Genomic_DNA"/>
</dbReference>
<dbReference type="InterPro" id="IPR002513">
    <property type="entry name" value="Tn3_Tnp_DDE_dom"/>
</dbReference>
<sequence>MSAKELLTPEQRNELLNISNITEHDLAMYYTLTEYDIEIINQHRRDHNRLGFAIQLCTLRNPGCSLVDLPEVPESLLEYVAKQLDIDPGTYSLYARRDPTRREHLEELRQVYGYRNFDVHAYRMAAQLLLKHAMENGNAMYLIQAAIGIMREKKIILPAVTTIERLVWETRQRAEKRVFSFLTQTLSSWQKTKLEKLIDPFVENKKTPLAWLREVPGQSSPEAFLKVIERIKYIRELELSVDTASIHPNRLLQFARMGARYEPHSFRRFNDQKRYAILVAYLLTLSQDLVDQAIEIHDRQMMILQSKGRKAQEEIQKQNGKSVNEKVIHYADIGSALIKAREEGINPFEVLEKVMPWEKIVESIEEAKRLVRPMDYDYLDLLSTRYSYLRKYTPTLLDSLEFRSTKAAEPLLRSIDVLRDINKNGKRKVPEDAPLDFVPKRWQKHVYDDDGTINRQYYEMAALTELKNHIRSGDIWVVGSRLHKDFEEYLISKDEWLQAKEVGTRLAITLSSEEYIAERTEALHHRLTWISNNLNSLEGISADKEKIRVDRLERDTPEEARSFSLSLYDMLPRIKLTDLLMEVASWTEFDEQFIHGSTNRPPKGEEKAILMAALMAMGTNIGLTKMADATPDITYHQLANAAQWRLYEDAMTRAQAKLVNFQHRLTLASYWGDGTTSSSDGMRVPIGVSSLHADSNPHYGSGKGATIYRFVGDQYASFYTKVINTNARDAVHVIDGLLHHESDLRIEEHYTDTAGYTDQVFGLSHILGFRFAPRLRDLADSKLYTIDQSSNYPKIEAMLRGRINTKIIMDNYDDVLQLAHSIREGKVSGALIMGKLGSYARQNKVATALREMGRIEKTIFVLDYLSNEALRRRIQRGLNKGEAMNGLARALFFGKRGELRERGLQDQLQRASALNILINAISVWNTVYLTEAANILQSKGLLREDLLQHISPLGWEHINFLGEYTFDLKRIPGHNTLRPLNVSQ</sequence>
<evidence type="ECO:0000256" key="1">
    <source>
        <dbReference type="ARBA" id="ARBA00009402"/>
    </source>
</evidence>
<feature type="domain" description="Tn3 transposase DDE" evidence="5">
    <location>
        <begin position="578"/>
        <end position="964"/>
    </location>
</feature>
<evidence type="ECO:0000259" key="5">
    <source>
        <dbReference type="Pfam" id="PF01526"/>
    </source>
</evidence>
<accession>A0A3M8BS94</accession>
<proteinExistence type="inferred from homology"/>
<feature type="domain" description="DUF4158" evidence="6">
    <location>
        <begin position="6"/>
        <end position="169"/>
    </location>
</feature>
<gene>
    <name evidence="7" type="ORF">EDM52_23480</name>
</gene>
<dbReference type="OrthoDB" id="3538665at2"/>
<keyword evidence="2" id="KW-0815">Transposition</keyword>
<comment type="caution">
    <text evidence="7">The sequence shown here is derived from an EMBL/GenBank/DDBJ whole genome shotgun (WGS) entry which is preliminary data.</text>
</comment>
<protein>
    <submittedName>
        <fullName evidence="7">Tn3 family transposase</fullName>
    </submittedName>
</protein>
<dbReference type="InterPro" id="IPR047653">
    <property type="entry name" value="Tn3-like_transpos"/>
</dbReference>
<dbReference type="GO" id="GO:0003677">
    <property type="term" value="F:DNA binding"/>
    <property type="evidence" value="ECO:0007669"/>
    <property type="project" value="UniProtKB-KW"/>
</dbReference>
<evidence type="ECO:0000256" key="4">
    <source>
        <dbReference type="ARBA" id="ARBA00023172"/>
    </source>
</evidence>
<dbReference type="Pfam" id="PF13700">
    <property type="entry name" value="DUF4158"/>
    <property type="match status" value="1"/>
</dbReference>
<dbReference type="InterPro" id="IPR025296">
    <property type="entry name" value="DUF4158"/>
</dbReference>
<evidence type="ECO:0000259" key="6">
    <source>
        <dbReference type="Pfam" id="PF13700"/>
    </source>
</evidence>
<dbReference type="GO" id="GO:0004803">
    <property type="term" value="F:transposase activity"/>
    <property type="evidence" value="ECO:0007669"/>
    <property type="project" value="InterPro"/>
</dbReference>
<evidence type="ECO:0000256" key="3">
    <source>
        <dbReference type="ARBA" id="ARBA00023125"/>
    </source>
</evidence>
<reference evidence="7 8" key="1">
    <citation type="submission" date="2018-10" db="EMBL/GenBank/DDBJ databases">
        <title>Phylogenomics of Brevibacillus.</title>
        <authorList>
            <person name="Dunlap C."/>
        </authorList>
    </citation>
    <scope>NUCLEOTIDE SEQUENCE [LARGE SCALE GENOMIC DNA]</scope>
    <source>
        <strain evidence="7 8">JCM 12215</strain>
    </source>
</reference>
<dbReference type="NCBIfam" id="NF033527">
    <property type="entry name" value="transpos_Tn3"/>
    <property type="match status" value="1"/>
</dbReference>
<evidence type="ECO:0000313" key="8">
    <source>
        <dbReference type="Proteomes" id="UP000282028"/>
    </source>
</evidence>
<name>A0A3M8BS94_9BACL</name>
<dbReference type="Proteomes" id="UP000282028">
    <property type="component" value="Unassembled WGS sequence"/>
</dbReference>